<gene>
    <name evidence="1" type="ORF">DFR62_0304</name>
</gene>
<sequence>MSNYEEITKDILIKAMEHGYVAKYSSTYTKDADTKNIESIQNAFKEIYKAVANPID</sequence>
<dbReference type="AlphaFoldDB" id="A0A497YKA5"/>
<reference evidence="1 2" key="1">
    <citation type="submission" date="2018-10" db="EMBL/GenBank/DDBJ databases">
        <title>Genomic Encyclopedia of Type Strains, Phase IV (KMG-IV): sequencing the most valuable type-strain genomes for metagenomic binning, comparative biology and taxonomic classification.</title>
        <authorList>
            <person name="Goeker M."/>
        </authorList>
    </citation>
    <scope>NUCLEOTIDE SEQUENCE [LARGE SCALE GENOMIC DNA]</scope>
    <source>
        <strain evidence="1 2">DSM 20549</strain>
    </source>
</reference>
<name>A0A497YKA5_9BACL</name>
<organism evidence="1 2">
    <name type="scientific">Planococcus citreus</name>
    <dbReference type="NCBI Taxonomy" id="1373"/>
    <lineage>
        <taxon>Bacteria</taxon>
        <taxon>Bacillati</taxon>
        <taxon>Bacillota</taxon>
        <taxon>Bacilli</taxon>
        <taxon>Bacillales</taxon>
        <taxon>Caryophanaceae</taxon>
        <taxon>Planococcus</taxon>
    </lineage>
</organism>
<keyword evidence="2" id="KW-1185">Reference proteome</keyword>
<accession>A0A497YKA5</accession>
<comment type="caution">
    <text evidence="1">The sequence shown here is derived from an EMBL/GenBank/DDBJ whole genome shotgun (WGS) entry which is preliminary data.</text>
</comment>
<evidence type="ECO:0000313" key="1">
    <source>
        <dbReference type="EMBL" id="RLJ90162.1"/>
    </source>
</evidence>
<proteinExistence type="predicted"/>
<protein>
    <submittedName>
        <fullName evidence="1">Uncharacterized protein</fullName>
    </submittedName>
</protein>
<dbReference type="Proteomes" id="UP000280791">
    <property type="component" value="Unassembled WGS sequence"/>
</dbReference>
<dbReference type="RefSeq" id="WP_158290809.1">
    <property type="nucleotide sequence ID" value="NZ_QBEW01000043.1"/>
</dbReference>
<dbReference type="EMBL" id="RCCP01000001">
    <property type="protein sequence ID" value="RLJ90162.1"/>
    <property type="molecule type" value="Genomic_DNA"/>
</dbReference>
<evidence type="ECO:0000313" key="2">
    <source>
        <dbReference type="Proteomes" id="UP000280791"/>
    </source>
</evidence>